<organism evidence="2 3">
    <name type="scientific">Daphnia magna</name>
    <dbReference type="NCBI Taxonomy" id="35525"/>
    <lineage>
        <taxon>Eukaryota</taxon>
        <taxon>Metazoa</taxon>
        <taxon>Ecdysozoa</taxon>
        <taxon>Arthropoda</taxon>
        <taxon>Crustacea</taxon>
        <taxon>Branchiopoda</taxon>
        <taxon>Diplostraca</taxon>
        <taxon>Cladocera</taxon>
        <taxon>Anomopoda</taxon>
        <taxon>Daphniidae</taxon>
        <taxon>Daphnia</taxon>
    </lineage>
</organism>
<dbReference type="OrthoDB" id="10031051at2759"/>
<dbReference type="Proteomes" id="UP000076858">
    <property type="component" value="Unassembled WGS sequence"/>
</dbReference>
<name>A0A164V8V9_9CRUS</name>
<comment type="caution">
    <text evidence="2">The sequence shown here is derived from an EMBL/GenBank/DDBJ whole genome shotgun (WGS) entry which is preliminary data.</text>
</comment>
<evidence type="ECO:0000313" key="2">
    <source>
        <dbReference type="EMBL" id="KZS12087.1"/>
    </source>
</evidence>
<reference evidence="2 3" key="1">
    <citation type="submission" date="2016-03" db="EMBL/GenBank/DDBJ databases">
        <title>EvidentialGene: Evidence-directed Construction of Genes on Genomes.</title>
        <authorList>
            <person name="Gilbert D.G."/>
            <person name="Choi J.-H."/>
            <person name="Mockaitis K."/>
            <person name="Colbourne J."/>
            <person name="Pfrender M."/>
        </authorList>
    </citation>
    <scope>NUCLEOTIDE SEQUENCE [LARGE SCALE GENOMIC DNA]</scope>
    <source>
        <strain evidence="2 3">Xinb3</strain>
        <tissue evidence="2">Complete organism</tissue>
    </source>
</reference>
<proteinExistence type="predicted"/>
<dbReference type="AlphaFoldDB" id="A0A164V8V9"/>
<keyword evidence="3" id="KW-1185">Reference proteome</keyword>
<protein>
    <submittedName>
        <fullName evidence="2">Dna-binding protein ewg</fullName>
    </submittedName>
</protein>
<feature type="region of interest" description="Disordered" evidence="1">
    <location>
        <begin position="1"/>
        <end position="44"/>
    </location>
</feature>
<gene>
    <name evidence="2" type="ORF">APZ42_023067</name>
</gene>
<dbReference type="EMBL" id="LRGB01001396">
    <property type="protein sequence ID" value="KZS12087.1"/>
    <property type="molecule type" value="Genomic_DNA"/>
</dbReference>
<dbReference type="GO" id="GO:0003677">
    <property type="term" value="F:DNA binding"/>
    <property type="evidence" value="ECO:0007669"/>
    <property type="project" value="UniProtKB-KW"/>
</dbReference>
<keyword evidence="2" id="KW-0238">DNA-binding</keyword>
<evidence type="ECO:0000313" key="3">
    <source>
        <dbReference type="Proteomes" id="UP000076858"/>
    </source>
</evidence>
<evidence type="ECO:0000256" key="1">
    <source>
        <dbReference type="SAM" id="MobiDB-lite"/>
    </source>
</evidence>
<accession>A0A164V8V9</accession>
<sequence length="132" mass="13440">MDRNSGHRVLGPLISSLPKSDSNGGDDGALVSTTSTAGTATGGMNVGGLAVTPVLALGPNGTQQHILQVFDINQSRTTMWLTGDGRKVTAAPMVTSQLLGEVDSSILASAMQQVTSGDVVDLQETSPSSNSE</sequence>